<dbReference type="STRING" id="295069.SAMN05421856_10177"/>
<reference evidence="3" key="1">
    <citation type="submission" date="2016-10" db="EMBL/GenBank/DDBJ databases">
        <authorList>
            <person name="Varghese N."/>
            <person name="Submissions S."/>
        </authorList>
    </citation>
    <scope>NUCLEOTIDE SEQUENCE [LARGE SCALE GENOMIC DNA]</scope>
    <source>
        <strain evidence="3">DSM 17453</strain>
    </source>
</reference>
<evidence type="ECO:0000313" key="3">
    <source>
        <dbReference type="Proteomes" id="UP000199450"/>
    </source>
</evidence>
<feature type="domain" description="DUF7683" evidence="1">
    <location>
        <begin position="5"/>
        <end position="81"/>
    </location>
</feature>
<proteinExistence type="predicted"/>
<dbReference type="Proteomes" id="UP000199450">
    <property type="component" value="Unassembled WGS sequence"/>
</dbReference>
<protein>
    <recommendedName>
        <fullName evidence="1">DUF7683 domain-containing protein</fullName>
    </recommendedName>
</protein>
<name>A0A1H7VKC3_9FLAO</name>
<dbReference type="InterPro" id="IPR056100">
    <property type="entry name" value="DUF7683"/>
</dbReference>
<dbReference type="RefSeq" id="WP_089997880.1">
    <property type="nucleotide sequence ID" value="NZ_FOBV01000001.1"/>
</dbReference>
<evidence type="ECO:0000313" key="2">
    <source>
        <dbReference type="EMBL" id="SEM09711.1"/>
    </source>
</evidence>
<dbReference type="AlphaFoldDB" id="A0A1H7VKC3"/>
<accession>A0A1H7VKC3</accession>
<dbReference type="Pfam" id="PF24731">
    <property type="entry name" value="DUF7683"/>
    <property type="match status" value="1"/>
</dbReference>
<sequence>MKIVRVIEEFRKEDDYLVKEYILNIDPEKILATLDDLILSDDDYPDEIYDSYFLSKSQLKKLVPFMTEGINPNMDKFIYQLSCYEDNG</sequence>
<keyword evidence="3" id="KW-1185">Reference proteome</keyword>
<dbReference type="EMBL" id="FOBV01000001">
    <property type="protein sequence ID" value="SEM09711.1"/>
    <property type="molecule type" value="Genomic_DNA"/>
</dbReference>
<dbReference type="OrthoDB" id="1274472at2"/>
<gene>
    <name evidence="2" type="ORF">SAMN05421856_10177</name>
</gene>
<evidence type="ECO:0000259" key="1">
    <source>
        <dbReference type="Pfam" id="PF24731"/>
    </source>
</evidence>
<organism evidence="2 3">
    <name type="scientific">Chryseobacterium taichungense</name>
    <dbReference type="NCBI Taxonomy" id="295069"/>
    <lineage>
        <taxon>Bacteria</taxon>
        <taxon>Pseudomonadati</taxon>
        <taxon>Bacteroidota</taxon>
        <taxon>Flavobacteriia</taxon>
        <taxon>Flavobacteriales</taxon>
        <taxon>Weeksellaceae</taxon>
        <taxon>Chryseobacterium group</taxon>
        <taxon>Chryseobacterium</taxon>
    </lineage>
</organism>